<dbReference type="Proteomes" id="UP000251571">
    <property type="component" value="Unassembled WGS sequence"/>
</dbReference>
<feature type="signal peptide" evidence="1">
    <location>
        <begin position="1"/>
        <end position="21"/>
    </location>
</feature>
<dbReference type="AlphaFoldDB" id="A0A2Y9BW06"/>
<gene>
    <name evidence="2" type="ORF">BCF38_101383</name>
    <name evidence="3" type="ORF">SAMN05421539_101383</name>
</gene>
<keyword evidence="4" id="KW-1185">Reference proteome</keyword>
<protein>
    <submittedName>
        <fullName evidence="3">Uncharacterized protein</fullName>
    </submittedName>
</protein>
<dbReference type="Proteomes" id="UP000245839">
    <property type="component" value="Unassembled WGS sequence"/>
</dbReference>
<organism evidence="3 5">
    <name type="scientific">Jannaschia seohaensis</name>
    <dbReference type="NCBI Taxonomy" id="475081"/>
    <lineage>
        <taxon>Bacteria</taxon>
        <taxon>Pseudomonadati</taxon>
        <taxon>Pseudomonadota</taxon>
        <taxon>Alphaproteobacteria</taxon>
        <taxon>Rhodobacterales</taxon>
        <taxon>Roseobacteraceae</taxon>
        <taxon>Jannaschia</taxon>
    </lineage>
</organism>
<dbReference type="EMBL" id="UETC01000001">
    <property type="protein sequence ID" value="SSA38252.1"/>
    <property type="molecule type" value="Genomic_DNA"/>
</dbReference>
<feature type="chain" id="PRO_5036059086" evidence="1">
    <location>
        <begin position="22"/>
        <end position="106"/>
    </location>
</feature>
<evidence type="ECO:0000256" key="1">
    <source>
        <dbReference type="SAM" id="SignalP"/>
    </source>
</evidence>
<proteinExistence type="predicted"/>
<keyword evidence="1" id="KW-0732">Signal</keyword>
<reference evidence="2 4" key="2">
    <citation type="submission" date="2018-03" db="EMBL/GenBank/DDBJ databases">
        <title>Genomic Encyclopedia of Archaeal and Bacterial Type Strains, Phase II (KMG-II): from individual species to whole genera.</title>
        <authorList>
            <person name="Goeker M."/>
        </authorList>
    </citation>
    <scope>NUCLEOTIDE SEQUENCE [LARGE SCALE GENOMIC DNA]</scope>
    <source>
        <strain evidence="2 4">DSM 25227</strain>
    </source>
</reference>
<dbReference type="EMBL" id="QGDJ01000001">
    <property type="protein sequence ID" value="PWJ21974.1"/>
    <property type="molecule type" value="Genomic_DNA"/>
</dbReference>
<evidence type="ECO:0000313" key="4">
    <source>
        <dbReference type="Proteomes" id="UP000245839"/>
    </source>
</evidence>
<name>A0A2Y9BW06_9RHOB</name>
<sequence>MIRRLPLAGVLLALSPLAAAAQDTFVAPPPAAAQATAPLTPLEASLAYSLRRYGFGDVDVRDLSPAQRAAIHHLVYSDRPESTIRLRIGTILRGGPLQSLLDRVSR</sequence>
<evidence type="ECO:0000313" key="2">
    <source>
        <dbReference type="EMBL" id="PWJ21974.1"/>
    </source>
</evidence>
<evidence type="ECO:0000313" key="5">
    <source>
        <dbReference type="Proteomes" id="UP000251571"/>
    </source>
</evidence>
<accession>A0A2Y9BW06</accession>
<reference evidence="3 5" key="1">
    <citation type="submission" date="2016-10" db="EMBL/GenBank/DDBJ databases">
        <authorList>
            <person name="Cai Z."/>
        </authorList>
    </citation>
    <scope>NUCLEOTIDE SEQUENCE [LARGE SCALE GENOMIC DNA]</scope>
    <source>
        <strain evidence="3 5">DSM 25227</strain>
    </source>
</reference>
<evidence type="ECO:0000313" key="3">
    <source>
        <dbReference type="EMBL" id="SSA38252.1"/>
    </source>
</evidence>
<dbReference type="RefSeq" id="WP_109562572.1">
    <property type="nucleotide sequence ID" value="NZ_QGDJ01000001.1"/>
</dbReference>